<organism evidence="4 5">
    <name type="scientific">Williamsia herbipolensis</name>
    <dbReference type="NCBI Taxonomy" id="1603258"/>
    <lineage>
        <taxon>Bacteria</taxon>
        <taxon>Bacillati</taxon>
        <taxon>Actinomycetota</taxon>
        <taxon>Actinomycetes</taxon>
        <taxon>Mycobacteriales</taxon>
        <taxon>Nocardiaceae</taxon>
        <taxon>Williamsia</taxon>
    </lineage>
</organism>
<dbReference type="Gene3D" id="1.10.357.10">
    <property type="entry name" value="Tetracycline Repressor, domain 2"/>
    <property type="match status" value="1"/>
</dbReference>
<dbReference type="InterPro" id="IPR009057">
    <property type="entry name" value="Homeodomain-like_sf"/>
</dbReference>
<protein>
    <submittedName>
        <fullName evidence="4">TetR/AcrR family transcriptional regulator</fullName>
    </submittedName>
</protein>
<evidence type="ECO:0000313" key="4">
    <source>
        <dbReference type="EMBL" id="WUM18559.1"/>
    </source>
</evidence>
<name>A0AAU4JXM8_9NOCA</name>
<accession>A0AAU4JXM8</accession>
<keyword evidence="5" id="KW-1185">Reference proteome</keyword>
<feature type="DNA-binding region" description="H-T-H motif" evidence="2">
    <location>
        <begin position="37"/>
        <end position="56"/>
    </location>
</feature>
<proteinExistence type="predicted"/>
<sequence>MDGAQQRTHTRSDAVRSRVALTDAVERLLREGRVDFSIPELASEAGLGVATAYRHFPAPSDALHAYYARAAGELVEALRDIDVDLDPVRRFETHCREWIAQAQTWGPAVRHIRSHEGFIERLDNGDPSIVALYSALDAVLQALVDAGHMPAGDRRVAVLLWITIFDERVVYDLEHHHGWTAEQIVEHLGQAARGALRIT</sequence>
<keyword evidence="1 2" id="KW-0238">DNA-binding</keyword>
<gene>
    <name evidence="4" type="ORF">OG579_12470</name>
</gene>
<evidence type="ECO:0000256" key="2">
    <source>
        <dbReference type="PROSITE-ProRule" id="PRU00335"/>
    </source>
</evidence>
<dbReference type="KEGG" id="whr:OG579_12470"/>
<dbReference type="PROSITE" id="PS50977">
    <property type="entry name" value="HTH_TETR_2"/>
    <property type="match status" value="1"/>
</dbReference>
<dbReference type="InterPro" id="IPR001647">
    <property type="entry name" value="HTH_TetR"/>
</dbReference>
<evidence type="ECO:0000259" key="3">
    <source>
        <dbReference type="PROSITE" id="PS50977"/>
    </source>
</evidence>
<evidence type="ECO:0000256" key="1">
    <source>
        <dbReference type="ARBA" id="ARBA00023125"/>
    </source>
</evidence>
<dbReference type="RefSeq" id="WP_328856182.1">
    <property type="nucleotide sequence ID" value="NZ_CP108021.1"/>
</dbReference>
<dbReference type="GO" id="GO:0003677">
    <property type="term" value="F:DNA binding"/>
    <property type="evidence" value="ECO:0007669"/>
    <property type="project" value="UniProtKB-UniRule"/>
</dbReference>
<dbReference type="AlphaFoldDB" id="A0AAU4JXM8"/>
<dbReference type="SUPFAM" id="SSF46689">
    <property type="entry name" value="Homeodomain-like"/>
    <property type="match status" value="1"/>
</dbReference>
<dbReference type="EMBL" id="CP108021">
    <property type="protein sequence ID" value="WUM18559.1"/>
    <property type="molecule type" value="Genomic_DNA"/>
</dbReference>
<reference evidence="4 5" key="1">
    <citation type="submission" date="2022-10" db="EMBL/GenBank/DDBJ databases">
        <title>The complete genomes of actinobacterial strains from the NBC collection.</title>
        <authorList>
            <person name="Joergensen T.S."/>
            <person name="Alvarez Arevalo M."/>
            <person name="Sterndorff E.B."/>
            <person name="Faurdal D."/>
            <person name="Vuksanovic O."/>
            <person name="Mourched A.-S."/>
            <person name="Charusanti P."/>
            <person name="Shaw S."/>
            <person name="Blin K."/>
            <person name="Weber T."/>
        </authorList>
    </citation>
    <scope>NUCLEOTIDE SEQUENCE [LARGE SCALE GENOMIC DNA]</scope>
    <source>
        <strain evidence="4 5">NBC_00319</strain>
    </source>
</reference>
<feature type="domain" description="HTH tetR-type" evidence="3">
    <location>
        <begin position="14"/>
        <end position="74"/>
    </location>
</feature>
<evidence type="ECO:0000313" key="5">
    <source>
        <dbReference type="Proteomes" id="UP001432128"/>
    </source>
</evidence>
<dbReference type="Proteomes" id="UP001432128">
    <property type="component" value="Chromosome"/>
</dbReference>